<proteinExistence type="predicted"/>
<evidence type="ECO:0000313" key="1">
    <source>
        <dbReference type="EMBL" id="KAH3835974.1"/>
    </source>
</evidence>
<feature type="non-terminal residue" evidence="1">
    <location>
        <position position="87"/>
    </location>
</feature>
<dbReference type="EMBL" id="JAIWYP010000004">
    <property type="protein sequence ID" value="KAH3835974.1"/>
    <property type="molecule type" value="Genomic_DNA"/>
</dbReference>
<sequence length="87" mass="9843">MDEFGMTEEEELLIDSLFYKCDSHNEGLVGVSAVIQYLKSCQNQCNDEPGLLSLAQELETVGMNGKVSLASYRSVLKRWIRDVKGRR</sequence>
<accession>A0A9D4KAK3</accession>
<organism evidence="1 2">
    <name type="scientific">Dreissena polymorpha</name>
    <name type="common">Zebra mussel</name>
    <name type="synonym">Mytilus polymorpha</name>
    <dbReference type="NCBI Taxonomy" id="45954"/>
    <lineage>
        <taxon>Eukaryota</taxon>
        <taxon>Metazoa</taxon>
        <taxon>Spiralia</taxon>
        <taxon>Lophotrochozoa</taxon>
        <taxon>Mollusca</taxon>
        <taxon>Bivalvia</taxon>
        <taxon>Autobranchia</taxon>
        <taxon>Heteroconchia</taxon>
        <taxon>Euheterodonta</taxon>
        <taxon>Imparidentia</taxon>
        <taxon>Neoheterodontei</taxon>
        <taxon>Myida</taxon>
        <taxon>Dreissenoidea</taxon>
        <taxon>Dreissenidae</taxon>
        <taxon>Dreissena</taxon>
    </lineage>
</organism>
<gene>
    <name evidence="1" type="ORF">DPMN_109343</name>
</gene>
<dbReference type="Proteomes" id="UP000828390">
    <property type="component" value="Unassembled WGS sequence"/>
</dbReference>
<dbReference type="AlphaFoldDB" id="A0A9D4KAK3"/>
<protein>
    <submittedName>
        <fullName evidence="1">Uncharacterized protein</fullName>
    </submittedName>
</protein>
<keyword evidence="2" id="KW-1185">Reference proteome</keyword>
<reference evidence="1" key="1">
    <citation type="journal article" date="2019" name="bioRxiv">
        <title>The Genome of the Zebra Mussel, Dreissena polymorpha: A Resource for Invasive Species Research.</title>
        <authorList>
            <person name="McCartney M.A."/>
            <person name="Auch B."/>
            <person name="Kono T."/>
            <person name="Mallez S."/>
            <person name="Zhang Y."/>
            <person name="Obille A."/>
            <person name="Becker A."/>
            <person name="Abrahante J.E."/>
            <person name="Garbe J."/>
            <person name="Badalamenti J.P."/>
            <person name="Herman A."/>
            <person name="Mangelson H."/>
            <person name="Liachko I."/>
            <person name="Sullivan S."/>
            <person name="Sone E.D."/>
            <person name="Koren S."/>
            <person name="Silverstein K.A.T."/>
            <person name="Beckman K.B."/>
            <person name="Gohl D.M."/>
        </authorList>
    </citation>
    <scope>NUCLEOTIDE SEQUENCE</scope>
    <source>
        <strain evidence="1">Duluth1</strain>
        <tissue evidence="1">Whole animal</tissue>
    </source>
</reference>
<comment type="caution">
    <text evidence="1">The sequence shown here is derived from an EMBL/GenBank/DDBJ whole genome shotgun (WGS) entry which is preliminary data.</text>
</comment>
<evidence type="ECO:0000313" key="2">
    <source>
        <dbReference type="Proteomes" id="UP000828390"/>
    </source>
</evidence>
<name>A0A9D4KAK3_DREPO</name>
<reference evidence="1" key="2">
    <citation type="submission" date="2020-11" db="EMBL/GenBank/DDBJ databases">
        <authorList>
            <person name="McCartney M.A."/>
            <person name="Auch B."/>
            <person name="Kono T."/>
            <person name="Mallez S."/>
            <person name="Becker A."/>
            <person name="Gohl D.M."/>
            <person name="Silverstein K.A.T."/>
            <person name="Koren S."/>
            <person name="Bechman K.B."/>
            <person name="Herman A."/>
            <person name="Abrahante J.E."/>
            <person name="Garbe J."/>
        </authorList>
    </citation>
    <scope>NUCLEOTIDE SEQUENCE</scope>
    <source>
        <strain evidence="1">Duluth1</strain>
        <tissue evidence="1">Whole animal</tissue>
    </source>
</reference>